<dbReference type="InterPro" id="IPR008984">
    <property type="entry name" value="SMAD_FHA_dom_sf"/>
</dbReference>
<comment type="caution">
    <text evidence="2">The sequence shown here is derived from an EMBL/GenBank/DDBJ whole genome shotgun (WGS) entry which is preliminary data.</text>
</comment>
<protein>
    <recommendedName>
        <fullName evidence="1">FHA domain-containing protein</fullName>
    </recommendedName>
</protein>
<evidence type="ECO:0000313" key="3">
    <source>
        <dbReference type="Proteomes" id="UP001156706"/>
    </source>
</evidence>
<reference evidence="3" key="1">
    <citation type="journal article" date="2019" name="Int. J. Syst. Evol. Microbiol.">
        <title>The Global Catalogue of Microorganisms (GCM) 10K type strain sequencing project: providing services to taxonomists for standard genome sequencing and annotation.</title>
        <authorList>
            <consortium name="The Broad Institute Genomics Platform"/>
            <consortium name="The Broad Institute Genome Sequencing Center for Infectious Disease"/>
            <person name="Wu L."/>
            <person name="Ma J."/>
        </authorList>
    </citation>
    <scope>NUCLEOTIDE SEQUENCE [LARGE SCALE GENOMIC DNA]</scope>
    <source>
        <strain evidence="3">NBRC 110044</strain>
    </source>
</reference>
<evidence type="ECO:0000313" key="2">
    <source>
        <dbReference type="EMBL" id="GLR11796.1"/>
    </source>
</evidence>
<dbReference type="Pfam" id="PF00498">
    <property type="entry name" value="FHA"/>
    <property type="match status" value="1"/>
</dbReference>
<dbReference type="Proteomes" id="UP001156706">
    <property type="component" value="Unassembled WGS sequence"/>
</dbReference>
<dbReference type="RefSeq" id="WP_284194936.1">
    <property type="nucleotide sequence ID" value="NZ_BSOG01000001.1"/>
</dbReference>
<dbReference type="SUPFAM" id="SSF49879">
    <property type="entry name" value="SMAD/FHA domain"/>
    <property type="match status" value="2"/>
</dbReference>
<dbReference type="CDD" id="cd00060">
    <property type="entry name" value="FHA"/>
    <property type="match status" value="1"/>
</dbReference>
<proteinExistence type="predicted"/>
<dbReference type="InterPro" id="IPR000253">
    <property type="entry name" value="FHA_dom"/>
</dbReference>
<organism evidence="2 3">
    <name type="scientific">Chitinimonas prasina</name>
    <dbReference type="NCBI Taxonomy" id="1434937"/>
    <lineage>
        <taxon>Bacteria</taxon>
        <taxon>Pseudomonadati</taxon>
        <taxon>Pseudomonadota</taxon>
        <taxon>Betaproteobacteria</taxon>
        <taxon>Neisseriales</taxon>
        <taxon>Chitinibacteraceae</taxon>
        <taxon>Chitinimonas</taxon>
    </lineage>
</organism>
<gene>
    <name evidence="2" type="ORF">GCM10007907_05860</name>
</gene>
<dbReference type="SMART" id="SM00240">
    <property type="entry name" value="FHA"/>
    <property type="match status" value="1"/>
</dbReference>
<feature type="domain" description="FHA" evidence="1">
    <location>
        <begin position="23"/>
        <end position="72"/>
    </location>
</feature>
<dbReference type="Gene3D" id="2.60.200.20">
    <property type="match status" value="1"/>
</dbReference>
<evidence type="ECO:0000259" key="1">
    <source>
        <dbReference type="PROSITE" id="PS50006"/>
    </source>
</evidence>
<accession>A0ABQ5YA20</accession>
<dbReference type="EMBL" id="BSOG01000001">
    <property type="protein sequence ID" value="GLR11796.1"/>
    <property type="molecule type" value="Genomic_DNA"/>
</dbReference>
<keyword evidence="3" id="KW-1185">Reference proteome</keyword>
<name>A0ABQ5YA20_9NEIS</name>
<sequence>MAKLILSLDGMVLREFKLEKNTVTIGRKPHNDLQIDNLAVSGEHARLSMIGADVFLEDLDSTNGTQVNGQPVKRQLLQDGDLVELGKYKLKFMAEGAAKAAAGAPQEDFEKTMVIRPGGVKPTAPAAPPAATPGATPSYRAGDTVMELPPAATPTAAPAAEARAAGIKVLSGANAGKALDLVKNLTSLGKPGVQVAIITKRPTGYFITHVEGPSRPLVNGRQIGVQAEELSDRDVIELAGVKMEFFYK</sequence>
<dbReference type="PROSITE" id="PS50006">
    <property type="entry name" value="FHA_DOMAIN"/>
    <property type="match status" value="1"/>
</dbReference>